<keyword evidence="4" id="KW-1185">Reference proteome</keyword>
<keyword evidence="1" id="KW-1133">Transmembrane helix</keyword>
<feature type="transmembrane region" description="Helical" evidence="1">
    <location>
        <begin position="20"/>
        <end position="45"/>
    </location>
</feature>
<evidence type="ECO:0000313" key="4">
    <source>
        <dbReference type="Proteomes" id="UP000663870"/>
    </source>
</evidence>
<evidence type="ECO:0000313" key="3">
    <source>
        <dbReference type="EMBL" id="CAF1318502.1"/>
    </source>
</evidence>
<dbReference type="Proteomes" id="UP000663870">
    <property type="component" value="Unassembled WGS sequence"/>
</dbReference>
<dbReference type="AlphaFoldDB" id="A0A815EYD3"/>
<dbReference type="Proteomes" id="UP000663854">
    <property type="component" value="Unassembled WGS sequence"/>
</dbReference>
<proteinExistence type="predicted"/>
<dbReference type="EMBL" id="CAJNOH010000286">
    <property type="protein sequence ID" value="CAF0984433.1"/>
    <property type="molecule type" value="Genomic_DNA"/>
</dbReference>
<protein>
    <submittedName>
        <fullName evidence="3">Uncharacterized protein</fullName>
    </submittedName>
</protein>
<evidence type="ECO:0000256" key="1">
    <source>
        <dbReference type="SAM" id="Phobius"/>
    </source>
</evidence>
<keyword evidence="1" id="KW-0472">Membrane</keyword>
<sequence length="89" mass="9860">MSVFDNATNQPIDLHLIKSAIITCCQLFLFFVLHVIGVCFGASYVESDRFEYASYSFTNVRLAELKTTLANGCSNLTDLPCSLQMNING</sequence>
<gene>
    <name evidence="3" type="ORF">JXQ802_LOCUS30414</name>
    <name evidence="2" type="ORF">PYM288_LOCUS13788</name>
</gene>
<organism evidence="3 4">
    <name type="scientific">Rotaria sordida</name>
    <dbReference type="NCBI Taxonomy" id="392033"/>
    <lineage>
        <taxon>Eukaryota</taxon>
        <taxon>Metazoa</taxon>
        <taxon>Spiralia</taxon>
        <taxon>Gnathifera</taxon>
        <taxon>Rotifera</taxon>
        <taxon>Eurotatoria</taxon>
        <taxon>Bdelloidea</taxon>
        <taxon>Philodinida</taxon>
        <taxon>Philodinidae</taxon>
        <taxon>Rotaria</taxon>
    </lineage>
</organism>
<reference evidence="3" key="1">
    <citation type="submission" date="2021-02" db="EMBL/GenBank/DDBJ databases">
        <authorList>
            <person name="Nowell W R."/>
        </authorList>
    </citation>
    <scope>NUCLEOTIDE SEQUENCE</scope>
</reference>
<name>A0A815EYD3_9BILA</name>
<evidence type="ECO:0000313" key="2">
    <source>
        <dbReference type="EMBL" id="CAF0984433.1"/>
    </source>
</evidence>
<accession>A0A815EYD3</accession>
<keyword evidence="1" id="KW-0812">Transmembrane</keyword>
<dbReference type="EMBL" id="CAJNOL010001234">
    <property type="protein sequence ID" value="CAF1318502.1"/>
    <property type="molecule type" value="Genomic_DNA"/>
</dbReference>
<comment type="caution">
    <text evidence="3">The sequence shown here is derived from an EMBL/GenBank/DDBJ whole genome shotgun (WGS) entry which is preliminary data.</text>
</comment>